<evidence type="ECO:0000256" key="3">
    <source>
        <dbReference type="ARBA" id="ARBA00022475"/>
    </source>
</evidence>
<reference evidence="9 10" key="1">
    <citation type="submission" date="2022-12" db="EMBL/GenBank/DDBJ databases">
        <title>Complete genome sequencing of Dickeya lacustris type strain LMG30899.</title>
        <authorList>
            <person name="Dobhal S."/>
            <person name="Arizala D."/>
            <person name="Arif M."/>
        </authorList>
    </citation>
    <scope>NUCLEOTIDE SEQUENCE [LARGE SCALE GENOMIC DNA]</scope>
    <source>
        <strain evidence="9 10">LMG30899</strain>
    </source>
</reference>
<dbReference type="EMBL" id="CP114280">
    <property type="protein sequence ID" value="WFN55742.1"/>
    <property type="molecule type" value="Genomic_DNA"/>
</dbReference>
<keyword evidence="5 8" id="KW-0812">Transmembrane</keyword>
<proteinExistence type="inferred from homology"/>
<feature type="transmembrane region" description="Helical" evidence="8">
    <location>
        <begin position="67"/>
        <end position="86"/>
    </location>
</feature>
<evidence type="ECO:0000313" key="10">
    <source>
        <dbReference type="Proteomes" id="UP001219630"/>
    </source>
</evidence>
<name>A0ABY8G707_9GAMM</name>
<evidence type="ECO:0000256" key="2">
    <source>
        <dbReference type="ARBA" id="ARBA00006979"/>
    </source>
</evidence>
<comment type="subcellular location">
    <subcellularLocation>
        <location evidence="1">Cell inner membrane</location>
        <topology evidence="1">Multi-pass membrane protein</topology>
    </subcellularLocation>
    <subcellularLocation>
        <location evidence="8">Cell membrane</location>
        <topology evidence="8">Multi-pass membrane protein</topology>
    </subcellularLocation>
</comment>
<feature type="transmembrane region" description="Helical" evidence="8">
    <location>
        <begin position="40"/>
        <end position="60"/>
    </location>
</feature>
<dbReference type="PANTHER" id="PTHR33931">
    <property type="entry name" value="HOLIN-LIKE PROTEIN CIDA-RELATED"/>
    <property type="match status" value="1"/>
</dbReference>
<organism evidence="9 10">
    <name type="scientific">Dickeya lacustris</name>
    <dbReference type="NCBI Taxonomy" id="2259638"/>
    <lineage>
        <taxon>Bacteria</taxon>
        <taxon>Pseudomonadati</taxon>
        <taxon>Pseudomonadota</taxon>
        <taxon>Gammaproteobacteria</taxon>
        <taxon>Enterobacterales</taxon>
        <taxon>Pectobacteriaceae</taxon>
        <taxon>Dickeya</taxon>
    </lineage>
</organism>
<feature type="transmembrane region" description="Helical" evidence="8">
    <location>
        <begin position="92"/>
        <end position="113"/>
    </location>
</feature>
<dbReference type="NCBIfam" id="NF002494">
    <property type="entry name" value="PRK01821.1"/>
    <property type="match status" value="1"/>
</dbReference>
<evidence type="ECO:0000313" key="9">
    <source>
        <dbReference type="EMBL" id="WFN55742.1"/>
    </source>
</evidence>
<accession>A0ABY8G707</accession>
<keyword evidence="10" id="KW-1185">Reference proteome</keyword>
<evidence type="ECO:0000256" key="1">
    <source>
        <dbReference type="ARBA" id="ARBA00004429"/>
    </source>
</evidence>
<keyword evidence="3 8" id="KW-1003">Cell membrane</keyword>
<keyword evidence="6 8" id="KW-1133">Transmembrane helix</keyword>
<keyword evidence="4" id="KW-0997">Cell inner membrane</keyword>
<evidence type="ECO:0000256" key="7">
    <source>
        <dbReference type="ARBA" id="ARBA00023136"/>
    </source>
</evidence>
<dbReference type="Proteomes" id="UP001219630">
    <property type="component" value="Chromosome"/>
</dbReference>
<comment type="similarity">
    <text evidence="2 8">Belongs to the UPF0299 family.</text>
</comment>
<dbReference type="InterPro" id="IPR022957">
    <property type="entry name" value="Uncharacterised_UPF0299"/>
</dbReference>
<protein>
    <recommendedName>
        <fullName evidence="8">UPF0299 membrane protein O1Q98_19625</fullName>
    </recommendedName>
</protein>
<dbReference type="RefSeq" id="WP_125259879.1">
    <property type="nucleotide sequence ID" value="NZ_CP114280.1"/>
</dbReference>
<dbReference type="InterPro" id="IPR005538">
    <property type="entry name" value="LrgA/CidA"/>
</dbReference>
<evidence type="ECO:0000256" key="6">
    <source>
        <dbReference type="ARBA" id="ARBA00022989"/>
    </source>
</evidence>
<dbReference type="PANTHER" id="PTHR33931:SF5">
    <property type="entry name" value="UPF0299 MEMBRANE PROTEIN YOHJ"/>
    <property type="match status" value="1"/>
</dbReference>
<keyword evidence="7 8" id="KW-0472">Membrane</keyword>
<evidence type="ECO:0000256" key="4">
    <source>
        <dbReference type="ARBA" id="ARBA00022519"/>
    </source>
</evidence>
<dbReference type="Pfam" id="PF03788">
    <property type="entry name" value="LrgA"/>
    <property type="match status" value="1"/>
</dbReference>
<sequence>MPYFITLCWQYLRAFAVIYLCLLAGNALSALLPITIPGSILGMLMLFALLASQILPARWVKPGCHLFLRYMALLFVPIGVGVMNYYDLVRSQFGPIVVSCLISTVIVMIVVGYTTQMMHRDNKAGHAAVKEHEDNEK</sequence>
<dbReference type="HAMAP" id="MF_01144">
    <property type="entry name" value="UPF0299"/>
    <property type="match status" value="1"/>
</dbReference>
<feature type="transmembrane region" description="Helical" evidence="8">
    <location>
        <begin position="12"/>
        <end position="34"/>
    </location>
</feature>
<evidence type="ECO:0000256" key="5">
    <source>
        <dbReference type="ARBA" id="ARBA00022692"/>
    </source>
</evidence>
<evidence type="ECO:0000256" key="8">
    <source>
        <dbReference type="HAMAP-Rule" id="MF_01144"/>
    </source>
</evidence>
<gene>
    <name evidence="9" type="ORF">O1Q98_19625</name>
</gene>